<dbReference type="AlphaFoldDB" id="X1M155"/>
<feature type="domain" description="OLD protein-like TOPRIM" evidence="1">
    <location>
        <begin position="20"/>
        <end position="86"/>
    </location>
</feature>
<gene>
    <name evidence="2" type="ORF">S03H2_69787</name>
</gene>
<proteinExistence type="predicted"/>
<dbReference type="Pfam" id="PF20469">
    <property type="entry name" value="OLD-like_TOPRIM"/>
    <property type="match status" value="1"/>
</dbReference>
<dbReference type="EMBL" id="BARU01046196">
    <property type="protein sequence ID" value="GAI00119.1"/>
    <property type="molecule type" value="Genomic_DNA"/>
</dbReference>
<evidence type="ECO:0000313" key="2">
    <source>
        <dbReference type="EMBL" id="GAI00119.1"/>
    </source>
</evidence>
<protein>
    <recommendedName>
        <fullName evidence="1">OLD protein-like TOPRIM domain-containing protein</fullName>
    </recommendedName>
</protein>
<feature type="non-terminal residue" evidence="2">
    <location>
        <position position="132"/>
    </location>
</feature>
<accession>X1M155</accession>
<comment type="caution">
    <text evidence="2">The sequence shown here is derived from an EMBL/GenBank/DDBJ whole genome shotgun (WGS) entry which is preliminary data.</text>
</comment>
<feature type="non-terminal residue" evidence="2">
    <location>
        <position position="1"/>
    </location>
</feature>
<reference evidence="2" key="1">
    <citation type="journal article" date="2014" name="Front. Microbiol.">
        <title>High frequency of phylogenetically diverse reductive dehalogenase-homologous genes in deep subseafloor sedimentary metagenomes.</title>
        <authorList>
            <person name="Kawai M."/>
            <person name="Futagami T."/>
            <person name="Toyoda A."/>
            <person name="Takaki Y."/>
            <person name="Nishi S."/>
            <person name="Hori S."/>
            <person name="Arai W."/>
            <person name="Tsubouchi T."/>
            <person name="Morono Y."/>
            <person name="Uchiyama I."/>
            <person name="Ito T."/>
            <person name="Fujiyama A."/>
            <person name="Inagaki F."/>
            <person name="Takami H."/>
        </authorList>
    </citation>
    <scope>NUCLEOTIDE SEQUENCE</scope>
    <source>
        <strain evidence="2">Expedition CK06-06</strain>
    </source>
</reference>
<sequence>LAPIRASIGATIGDSLFTNKKNIIVEGFSDYLILEAVSNYFKRNKKEFLDFSKIAIIPVGGADKFPYFTLLLEKENFRFIDVLDYDSQGIKVAKELKENYNIKENMVIMLNECVSDKMKGGGRGRDIEIEDL</sequence>
<organism evidence="2">
    <name type="scientific">marine sediment metagenome</name>
    <dbReference type="NCBI Taxonomy" id="412755"/>
    <lineage>
        <taxon>unclassified sequences</taxon>
        <taxon>metagenomes</taxon>
        <taxon>ecological metagenomes</taxon>
    </lineage>
</organism>
<dbReference type="InterPro" id="IPR034139">
    <property type="entry name" value="TOPRIM_OLD"/>
</dbReference>
<name>X1M155_9ZZZZ</name>
<evidence type="ECO:0000259" key="1">
    <source>
        <dbReference type="Pfam" id="PF20469"/>
    </source>
</evidence>